<dbReference type="Proteomes" id="UP000321726">
    <property type="component" value="Unassembled WGS sequence"/>
</dbReference>
<evidence type="ECO:0000313" key="4">
    <source>
        <dbReference type="Proteomes" id="UP000184123"/>
    </source>
</evidence>
<dbReference type="EMBL" id="FRCA01000001">
    <property type="protein sequence ID" value="SHL30011.1"/>
    <property type="molecule type" value="Genomic_DNA"/>
</dbReference>
<dbReference type="OrthoDB" id="9812539at2"/>
<accession>A0A1M6ZHL5</accession>
<dbReference type="AlphaFoldDB" id="A0A1M6ZHL5"/>
<reference evidence="2 5" key="2">
    <citation type="submission" date="2019-07" db="EMBL/GenBank/DDBJ databases">
        <title>Whole genome shotgun sequence of Halomonas cupida NBRC 102219.</title>
        <authorList>
            <person name="Hosoyama A."/>
            <person name="Uohara A."/>
            <person name="Ohji S."/>
            <person name="Ichikawa N."/>
        </authorList>
    </citation>
    <scope>NUCLEOTIDE SEQUENCE [LARGE SCALE GENOMIC DNA]</scope>
    <source>
        <strain evidence="2 5">NBRC 102219</strain>
    </source>
</reference>
<dbReference type="Pfam" id="PF11158">
    <property type="entry name" value="DUF2938"/>
    <property type="match status" value="1"/>
</dbReference>
<proteinExistence type="predicted"/>
<keyword evidence="1" id="KW-0472">Membrane</keyword>
<evidence type="ECO:0000313" key="2">
    <source>
        <dbReference type="EMBL" id="GEN24358.1"/>
    </source>
</evidence>
<gene>
    <name evidence="2" type="ORF">HCU01_23070</name>
    <name evidence="3" type="ORF">SAMN05660971_00121</name>
</gene>
<feature type="transmembrane region" description="Helical" evidence="1">
    <location>
        <begin position="142"/>
        <end position="159"/>
    </location>
</feature>
<feature type="transmembrane region" description="Helical" evidence="1">
    <location>
        <begin position="104"/>
        <end position="122"/>
    </location>
</feature>
<evidence type="ECO:0000256" key="1">
    <source>
        <dbReference type="SAM" id="Phobius"/>
    </source>
</evidence>
<evidence type="ECO:0000313" key="5">
    <source>
        <dbReference type="Proteomes" id="UP000321726"/>
    </source>
</evidence>
<reference evidence="3 4" key="1">
    <citation type="submission" date="2016-11" db="EMBL/GenBank/DDBJ databases">
        <authorList>
            <person name="Jaros S."/>
            <person name="Januszkiewicz K."/>
            <person name="Wedrychowicz H."/>
        </authorList>
    </citation>
    <scope>NUCLEOTIDE SEQUENCE [LARGE SCALE GENOMIC DNA]</scope>
    <source>
        <strain evidence="3 4">DSM 4740</strain>
    </source>
</reference>
<dbReference type="InterPro" id="IPR021329">
    <property type="entry name" value="DUF2938"/>
</dbReference>
<organism evidence="3 4">
    <name type="scientific">Halomonas cupida</name>
    <dbReference type="NCBI Taxonomy" id="44933"/>
    <lineage>
        <taxon>Bacteria</taxon>
        <taxon>Pseudomonadati</taxon>
        <taxon>Pseudomonadota</taxon>
        <taxon>Gammaproteobacteria</taxon>
        <taxon>Oceanospirillales</taxon>
        <taxon>Halomonadaceae</taxon>
        <taxon>Halomonas</taxon>
    </lineage>
</organism>
<name>A0A1M6ZHL5_9GAMM</name>
<protein>
    <submittedName>
        <fullName evidence="2">Membrane protein</fullName>
    </submittedName>
</protein>
<sequence>MLEFLLLSMVIGAGGTAALDLWNLLLHRIFGMPLPPWHLVGRWFAGLPSGQLVHSKGIGESPVVANELAIGWVMHYLVGMLFAAILLALWGMDWAVAPTFLPPLIVGLVTVGAGWFILQPGMGVGVACSGAPHPSVARLNNVAGHVVFAIGMYLAALVIG</sequence>
<evidence type="ECO:0000313" key="3">
    <source>
        <dbReference type="EMBL" id="SHL30011.1"/>
    </source>
</evidence>
<keyword evidence="1" id="KW-0812">Transmembrane</keyword>
<keyword evidence="1" id="KW-1133">Transmembrane helix</keyword>
<dbReference type="STRING" id="44933.SAMN05660971_00121"/>
<dbReference type="Proteomes" id="UP000184123">
    <property type="component" value="Unassembled WGS sequence"/>
</dbReference>
<feature type="transmembrane region" description="Helical" evidence="1">
    <location>
        <begin position="69"/>
        <end position="92"/>
    </location>
</feature>
<keyword evidence="5" id="KW-1185">Reference proteome</keyword>
<dbReference type="RefSeq" id="WP_073433097.1">
    <property type="nucleotide sequence ID" value="NZ_BJXU01000091.1"/>
</dbReference>
<dbReference type="EMBL" id="BJXU01000091">
    <property type="protein sequence ID" value="GEN24358.1"/>
    <property type="molecule type" value="Genomic_DNA"/>
</dbReference>